<dbReference type="AlphaFoldDB" id="A0A1H3FMZ9"/>
<feature type="transmembrane region" description="Helical" evidence="6">
    <location>
        <begin position="179"/>
        <end position="201"/>
    </location>
</feature>
<dbReference type="Proteomes" id="UP000183918">
    <property type="component" value="Unassembled WGS sequence"/>
</dbReference>
<gene>
    <name evidence="7" type="ORF">SAMN02910414_00310</name>
</gene>
<reference evidence="7 8" key="1">
    <citation type="submission" date="2016-10" db="EMBL/GenBank/DDBJ databases">
        <authorList>
            <person name="de Groot N.N."/>
        </authorList>
    </citation>
    <scope>NUCLEOTIDE SEQUENCE [LARGE SCALE GENOMIC DNA]</scope>
    <source>
        <strain evidence="7 8">DSM 14045</strain>
    </source>
</reference>
<dbReference type="PANTHER" id="PTHR30474:SF3">
    <property type="entry name" value="PEPTIDOGLYCAN GLYCOSYLTRANSFERASE RODA"/>
    <property type="match status" value="1"/>
</dbReference>
<dbReference type="EMBL" id="FNPG01000005">
    <property type="protein sequence ID" value="SDX92321.1"/>
    <property type="molecule type" value="Genomic_DNA"/>
</dbReference>
<evidence type="ECO:0000256" key="5">
    <source>
        <dbReference type="ARBA" id="ARBA00023136"/>
    </source>
</evidence>
<dbReference type="GO" id="GO:0008360">
    <property type="term" value="P:regulation of cell shape"/>
    <property type="evidence" value="ECO:0007669"/>
    <property type="project" value="UniProtKB-KW"/>
</dbReference>
<evidence type="ECO:0000313" key="7">
    <source>
        <dbReference type="EMBL" id="SDX92321.1"/>
    </source>
</evidence>
<protein>
    <submittedName>
        <fullName evidence="7">Cell division protein FtsW, lipid II flippase</fullName>
    </submittedName>
</protein>
<sequence length="468" mass="52838">MDHLVMLISKYIMIFLFLIYTFECFHVFKFTENKEKQKSIYKKQRRNIFLLHFMGFLVIFISTLNPFIIGFYLMQVVLFSGIFLIYKMFYKKASELLLNNMCMFLSISFIIITRISVEKAMKQFMILVLAAIFSLLIPLTIRNVKFFRKFTWMYAAVGILSLLLILVAGRTSYGAKLSVSVLGFSFQASEFVKISFVFFVASMLEKNVDRKRLIITTSIAALHVLILIASKDLGSAFIFFVTYTMMLYVATENVLYLFGGFFSTFLGLFIASQLFSHVKQRIVAWKNPLSVIDKEGYQVCQSLFAIGTGGWFGLGLCQGRPDKIPVVVQDFIFAAISEELGGVFALCIIMICISCFLMILNISIEMKDSFYQMIALGLGTTYAIQVFLTIGGVTKFIPSTGVTLPLVSYGGSSLLSTMIIFGIIQGLYIIHYDRYIDNNKGSGTGKTNSQHVGGGINSESKYTLEEYD</sequence>
<name>A0A1H3FMZ9_9FIRM</name>
<dbReference type="Pfam" id="PF01098">
    <property type="entry name" value="FTSW_RODA_SPOVE"/>
    <property type="match status" value="1"/>
</dbReference>
<dbReference type="GO" id="GO:0015648">
    <property type="term" value="F:lipid-linked peptidoglycan transporter activity"/>
    <property type="evidence" value="ECO:0007669"/>
    <property type="project" value="TreeGrafter"/>
</dbReference>
<feature type="transmembrane region" description="Helical" evidence="6">
    <location>
        <begin position="96"/>
        <end position="117"/>
    </location>
</feature>
<dbReference type="OrthoDB" id="9812661at2"/>
<evidence type="ECO:0000256" key="2">
    <source>
        <dbReference type="ARBA" id="ARBA00022692"/>
    </source>
</evidence>
<feature type="transmembrane region" description="Helical" evidence="6">
    <location>
        <begin position="48"/>
        <end position="65"/>
    </location>
</feature>
<dbReference type="GO" id="GO:0051301">
    <property type="term" value="P:cell division"/>
    <property type="evidence" value="ECO:0007669"/>
    <property type="project" value="UniProtKB-KW"/>
</dbReference>
<keyword evidence="4 6" id="KW-1133">Transmembrane helix</keyword>
<keyword evidence="7" id="KW-0131">Cell cycle</keyword>
<feature type="transmembrane region" description="Helical" evidence="6">
    <location>
        <begin position="213"/>
        <end position="242"/>
    </location>
</feature>
<keyword evidence="5 6" id="KW-0472">Membrane</keyword>
<keyword evidence="3" id="KW-0133">Cell shape</keyword>
<organism evidence="7 8">
    <name type="scientific">Lachnobacterium bovis DSM 14045</name>
    <dbReference type="NCBI Taxonomy" id="1122142"/>
    <lineage>
        <taxon>Bacteria</taxon>
        <taxon>Bacillati</taxon>
        <taxon>Bacillota</taxon>
        <taxon>Clostridia</taxon>
        <taxon>Lachnospirales</taxon>
        <taxon>Lachnospiraceae</taxon>
        <taxon>Lachnobacterium</taxon>
    </lineage>
</organism>
<evidence type="ECO:0000313" key="8">
    <source>
        <dbReference type="Proteomes" id="UP000183918"/>
    </source>
</evidence>
<evidence type="ECO:0000256" key="4">
    <source>
        <dbReference type="ARBA" id="ARBA00022989"/>
    </source>
</evidence>
<feature type="transmembrane region" description="Helical" evidence="6">
    <location>
        <begin position="123"/>
        <end position="141"/>
    </location>
</feature>
<dbReference type="PANTHER" id="PTHR30474">
    <property type="entry name" value="CELL CYCLE PROTEIN"/>
    <property type="match status" value="1"/>
</dbReference>
<dbReference type="GO" id="GO:0005886">
    <property type="term" value="C:plasma membrane"/>
    <property type="evidence" value="ECO:0007669"/>
    <property type="project" value="TreeGrafter"/>
</dbReference>
<feature type="transmembrane region" description="Helical" evidence="6">
    <location>
        <begin position="6"/>
        <end position="28"/>
    </location>
</feature>
<feature type="transmembrane region" description="Helical" evidence="6">
    <location>
        <begin position="254"/>
        <end position="275"/>
    </location>
</feature>
<feature type="transmembrane region" description="Helical" evidence="6">
    <location>
        <begin position="340"/>
        <end position="362"/>
    </location>
</feature>
<keyword evidence="7" id="KW-0132">Cell division</keyword>
<evidence type="ECO:0000256" key="6">
    <source>
        <dbReference type="SAM" id="Phobius"/>
    </source>
</evidence>
<feature type="transmembrane region" description="Helical" evidence="6">
    <location>
        <begin position="374"/>
        <end position="397"/>
    </location>
</feature>
<comment type="subcellular location">
    <subcellularLocation>
        <location evidence="1">Membrane</location>
        <topology evidence="1">Multi-pass membrane protein</topology>
    </subcellularLocation>
</comment>
<proteinExistence type="predicted"/>
<dbReference type="InterPro" id="IPR001182">
    <property type="entry name" value="FtsW/RodA"/>
</dbReference>
<dbReference type="STRING" id="1122142.SAMN02910414_00310"/>
<feature type="transmembrane region" description="Helical" evidence="6">
    <location>
        <begin position="409"/>
        <end position="430"/>
    </location>
</feature>
<feature type="transmembrane region" description="Helical" evidence="6">
    <location>
        <begin position="153"/>
        <end position="173"/>
    </location>
</feature>
<dbReference type="GO" id="GO:0032153">
    <property type="term" value="C:cell division site"/>
    <property type="evidence" value="ECO:0007669"/>
    <property type="project" value="TreeGrafter"/>
</dbReference>
<evidence type="ECO:0000256" key="3">
    <source>
        <dbReference type="ARBA" id="ARBA00022960"/>
    </source>
</evidence>
<keyword evidence="2 6" id="KW-0812">Transmembrane</keyword>
<keyword evidence="8" id="KW-1185">Reference proteome</keyword>
<evidence type="ECO:0000256" key="1">
    <source>
        <dbReference type="ARBA" id="ARBA00004141"/>
    </source>
</evidence>
<accession>A0A1H3FMZ9</accession>